<evidence type="ECO:0000256" key="3">
    <source>
        <dbReference type="ARBA" id="ARBA00023163"/>
    </source>
</evidence>
<sequence length="226" mass="25949">MNMNEKKSFSKVSRRKLVDEVLERLQEKIFSGEYEVGDRLPTEPQLMEELGVGRSTLRESIKILVHAGILEVRQGQGTRIVSLNTTQDSFEKRLQAANIHHVYEARNMLDKEVAMLAAQRRTDEDLLYLKGHLSKRKNALQEGNYVAYIEADIQFHLAIAKASKNEVLLDLYQSFVPALRHILSQFILHTANYEDNSDIHEKLFQAILKQNAAEAQTYAIQNLELK</sequence>
<dbReference type="Gene3D" id="1.20.120.530">
    <property type="entry name" value="GntR ligand-binding domain-like"/>
    <property type="match status" value="1"/>
</dbReference>
<dbReference type="PRINTS" id="PR00035">
    <property type="entry name" value="HTHGNTR"/>
</dbReference>
<dbReference type="SMART" id="SM00895">
    <property type="entry name" value="FCD"/>
    <property type="match status" value="1"/>
</dbReference>
<dbReference type="EMBL" id="NVGE01000058">
    <property type="protein sequence ID" value="PFZ21647.1"/>
    <property type="molecule type" value="Genomic_DNA"/>
</dbReference>
<dbReference type="Pfam" id="PF07729">
    <property type="entry name" value="FCD"/>
    <property type="match status" value="1"/>
</dbReference>
<evidence type="ECO:0000313" key="4">
    <source>
        <dbReference type="EMBL" id="PFZ21647.1"/>
    </source>
</evidence>
<dbReference type="InterPro" id="IPR036388">
    <property type="entry name" value="WH-like_DNA-bd_sf"/>
</dbReference>
<evidence type="ECO:0000313" key="5">
    <source>
        <dbReference type="Proteomes" id="UP000223311"/>
    </source>
</evidence>
<dbReference type="PROSITE" id="PS50949">
    <property type="entry name" value="HTH_GNTR"/>
    <property type="match status" value="1"/>
</dbReference>
<dbReference type="PANTHER" id="PTHR43537">
    <property type="entry name" value="TRANSCRIPTIONAL REGULATOR, GNTR FAMILY"/>
    <property type="match status" value="1"/>
</dbReference>
<protein>
    <submittedName>
        <fullName evidence="4">FadR family transcriptional regulator</fullName>
    </submittedName>
</protein>
<dbReference type="InterPro" id="IPR011711">
    <property type="entry name" value="GntR_C"/>
</dbReference>
<keyword evidence="3" id="KW-0804">Transcription</keyword>
<dbReference type="InterPro" id="IPR000524">
    <property type="entry name" value="Tscrpt_reg_HTH_GntR"/>
</dbReference>
<reference evidence="4 5" key="1">
    <citation type="submission" date="2017-09" db="EMBL/GenBank/DDBJ databases">
        <title>Large-scale bioinformatics analysis of Bacillus genomes uncovers conserved roles of natural products in bacterial physiology.</title>
        <authorList>
            <consortium name="Agbiome Team Llc"/>
            <person name="Bleich R.M."/>
            <person name="Grubbs K.J."/>
            <person name="Santa Maria K.C."/>
            <person name="Allen S.E."/>
            <person name="Farag S."/>
            <person name="Shank E.A."/>
            <person name="Bowers A."/>
        </authorList>
    </citation>
    <scope>NUCLEOTIDE SEQUENCE [LARGE SCALE GENOMIC DNA]</scope>
    <source>
        <strain evidence="4 5">AFS080080</strain>
    </source>
</reference>
<evidence type="ECO:0000256" key="2">
    <source>
        <dbReference type="ARBA" id="ARBA00023125"/>
    </source>
</evidence>
<dbReference type="Proteomes" id="UP000223311">
    <property type="component" value="Unassembled WGS sequence"/>
</dbReference>
<dbReference type="SMART" id="SM00345">
    <property type="entry name" value="HTH_GNTR"/>
    <property type="match status" value="1"/>
</dbReference>
<dbReference type="CDD" id="cd07377">
    <property type="entry name" value="WHTH_GntR"/>
    <property type="match status" value="1"/>
</dbReference>
<dbReference type="PANTHER" id="PTHR43537:SF47">
    <property type="entry name" value="REGULATORY PROTEIN GNTR HTH"/>
    <property type="match status" value="1"/>
</dbReference>
<dbReference type="GO" id="GO:0003677">
    <property type="term" value="F:DNA binding"/>
    <property type="evidence" value="ECO:0007669"/>
    <property type="project" value="UniProtKB-KW"/>
</dbReference>
<dbReference type="SUPFAM" id="SSF46785">
    <property type="entry name" value="Winged helix' DNA-binding domain"/>
    <property type="match status" value="1"/>
</dbReference>
<accession>A0A2C3NZM0</accession>
<keyword evidence="1" id="KW-0805">Transcription regulation</keyword>
<proteinExistence type="predicted"/>
<organism evidence="4 5">
    <name type="scientific">Bacillus wiedmannii</name>
    <dbReference type="NCBI Taxonomy" id="1890302"/>
    <lineage>
        <taxon>Bacteria</taxon>
        <taxon>Bacillati</taxon>
        <taxon>Bacillota</taxon>
        <taxon>Bacilli</taxon>
        <taxon>Bacillales</taxon>
        <taxon>Bacillaceae</taxon>
        <taxon>Bacillus</taxon>
        <taxon>Bacillus cereus group</taxon>
    </lineage>
</organism>
<name>A0A0J7HE65_9BACI</name>
<keyword evidence="2" id="KW-0238">DNA-binding</keyword>
<evidence type="ECO:0000256" key="1">
    <source>
        <dbReference type="ARBA" id="ARBA00023015"/>
    </source>
</evidence>
<accession>A0A0J7HE65</accession>
<gene>
    <name evidence="4" type="ORF">COL66_26985</name>
</gene>
<dbReference type="Gene3D" id="1.10.10.10">
    <property type="entry name" value="Winged helix-like DNA-binding domain superfamily/Winged helix DNA-binding domain"/>
    <property type="match status" value="1"/>
</dbReference>
<comment type="caution">
    <text evidence="4">The sequence shown here is derived from an EMBL/GenBank/DDBJ whole genome shotgun (WGS) entry which is preliminary data.</text>
</comment>
<dbReference type="InterPro" id="IPR036390">
    <property type="entry name" value="WH_DNA-bd_sf"/>
</dbReference>
<dbReference type="RefSeq" id="WP_048545418.1">
    <property type="nucleotide sequence ID" value="NZ_CABMIE010000043.1"/>
</dbReference>
<dbReference type="InterPro" id="IPR008920">
    <property type="entry name" value="TF_FadR/GntR_C"/>
</dbReference>
<dbReference type="GO" id="GO:0003700">
    <property type="term" value="F:DNA-binding transcription factor activity"/>
    <property type="evidence" value="ECO:0007669"/>
    <property type="project" value="InterPro"/>
</dbReference>
<dbReference type="SUPFAM" id="SSF48008">
    <property type="entry name" value="GntR ligand-binding domain-like"/>
    <property type="match status" value="1"/>
</dbReference>
<dbReference type="Pfam" id="PF00392">
    <property type="entry name" value="GntR"/>
    <property type="match status" value="1"/>
</dbReference>
<dbReference type="AlphaFoldDB" id="A0A0J7HE65"/>